<accession>A0ABD0MK80</accession>
<feature type="region of interest" description="Disordered" evidence="1">
    <location>
        <begin position="1"/>
        <end position="25"/>
    </location>
</feature>
<proteinExistence type="predicted"/>
<comment type="caution">
    <text evidence="2">The sequence shown here is derived from an EMBL/GenBank/DDBJ whole genome shotgun (WGS) entry which is preliminary data.</text>
</comment>
<feature type="non-terminal residue" evidence="2">
    <location>
        <position position="136"/>
    </location>
</feature>
<evidence type="ECO:0000313" key="2">
    <source>
        <dbReference type="EMBL" id="KAL0148608.1"/>
    </source>
</evidence>
<keyword evidence="3" id="KW-1185">Reference proteome</keyword>
<reference evidence="2 3" key="1">
    <citation type="submission" date="2024-05" db="EMBL/GenBank/DDBJ databases">
        <title>Genome sequencing and assembly of Indian major carp, Cirrhinus mrigala (Hamilton, 1822).</title>
        <authorList>
            <person name="Mohindra V."/>
            <person name="Chowdhury L.M."/>
            <person name="Lal K."/>
            <person name="Jena J.K."/>
        </authorList>
    </citation>
    <scope>NUCLEOTIDE SEQUENCE [LARGE SCALE GENOMIC DNA]</scope>
    <source>
        <strain evidence="2">CM1030</strain>
        <tissue evidence="2">Blood</tissue>
    </source>
</reference>
<evidence type="ECO:0000256" key="1">
    <source>
        <dbReference type="SAM" id="MobiDB-lite"/>
    </source>
</evidence>
<name>A0ABD0MK80_CIRMR</name>
<organism evidence="2 3">
    <name type="scientific">Cirrhinus mrigala</name>
    <name type="common">Mrigala</name>
    <dbReference type="NCBI Taxonomy" id="683832"/>
    <lineage>
        <taxon>Eukaryota</taxon>
        <taxon>Metazoa</taxon>
        <taxon>Chordata</taxon>
        <taxon>Craniata</taxon>
        <taxon>Vertebrata</taxon>
        <taxon>Euteleostomi</taxon>
        <taxon>Actinopterygii</taxon>
        <taxon>Neopterygii</taxon>
        <taxon>Teleostei</taxon>
        <taxon>Ostariophysi</taxon>
        <taxon>Cypriniformes</taxon>
        <taxon>Cyprinidae</taxon>
        <taxon>Labeoninae</taxon>
        <taxon>Labeonini</taxon>
        <taxon>Cirrhinus</taxon>
    </lineage>
</organism>
<dbReference type="Proteomes" id="UP001529510">
    <property type="component" value="Unassembled WGS sequence"/>
</dbReference>
<gene>
    <name evidence="2" type="ORF">M9458_056155</name>
</gene>
<dbReference type="EMBL" id="JAMKFB020000702">
    <property type="protein sequence ID" value="KAL0148608.1"/>
    <property type="molecule type" value="Genomic_DNA"/>
</dbReference>
<sequence>MPWQPSWCLAHGTDQEHPNADKTQGEIEEPRCRRCGCQHLGADRWRQSWWIRSADGGPMERSIITGFGDLGTAKATSIVGGARISKDWAMPVRQRTAVYPMGKKEPTAAKEVEGWSAAESLQVYGRSRMMTDQGGA</sequence>
<dbReference type="AlphaFoldDB" id="A0ABD0MK80"/>
<feature type="compositionally biased region" description="Basic and acidic residues" evidence="1">
    <location>
        <begin position="13"/>
        <end position="25"/>
    </location>
</feature>
<protein>
    <submittedName>
        <fullName evidence="2">Uncharacterized protein</fullName>
    </submittedName>
</protein>
<evidence type="ECO:0000313" key="3">
    <source>
        <dbReference type="Proteomes" id="UP001529510"/>
    </source>
</evidence>